<dbReference type="GO" id="GO:0031267">
    <property type="term" value="F:small GTPase binding"/>
    <property type="evidence" value="ECO:0007669"/>
    <property type="project" value="InterPro"/>
</dbReference>
<dbReference type="FunFam" id="2.30.42.10:FF:000003">
    <property type="entry name" value="Regulating synaptic membrane exocytosis protein 1, putative"/>
    <property type="match status" value="1"/>
</dbReference>
<evidence type="ECO:0000256" key="6">
    <source>
        <dbReference type="ARBA" id="ARBA00034103"/>
    </source>
</evidence>
<keyword evidence="5" id="KW-0770">Synapse</keyword>
<feature type="compositionally biased region" description="Polar residues" evidence="8">
    <location>
        <begin position="1279"/>
        <end position="1289"/>
    </location>
</feature>
<gene>
    <name evidence="12" type="ORF">GEV33_010427</name>
</gene>
<feature type="region of interest" description="Disordered" evidence="8">
    <location>
        <begin position="1087"/>
        <end position="1108"/>
    </location>
</feature>
<feature type="region of interest" description="Disordered" evidence="8">
    <location>
        <begin position="304"/>
        <end position="346"/>
    </location>
</feature>
<evidence type="ECO:0000256" key="8">
    <source>
        <dbReference type="SAM" id="MobiDB-lite"/>
    </source>
</evidence>
<accession>A0A8J6H5Q0</accession>
<feature type="compositionally biased region" description="Low complexity" evidence="8">
    <location>
        <begin position="1025"/>
        <end position="1037"/>
    </location>
</feature>
<feature type="domain" description="C2" evidence="9">
    <location>
        <begin position="1543"/>
        <end position="1662"/>
    </location>
</feature>
<feature type="region of interest" description="Disordered" evidence="8">
    <location>
        <begin position="1243"/>
        <end position="1337"/>
    </location>
</feature>
<feature type="compositionally biased region" description="Basic and acidic residues" evidence="8">
    <location>
        <begin position="1252"/>
        <end position="1270"/>
    </location>
</feature>
<feature type="compositionally biased region" description="Low complexity" evidence="8">
    <location>
        <begin position="1144"/>
        <end position="1157"/>
    </location>
</feature>
<feature type="region of interest" description="Disordered" evidence="8">
    <location>
        <begin position="190"/>
        <end position="289"/>
    </location>
</feature>
<dbReference type="Pfam" id="PF00595">
    <property type="entry name" value="PDZ"/>
    <property type="match status" value="1"/>
</dbReference>
<feature type="compositionally biased region" description="Low complexity" evidence="8">
    <location>
        <begin position="324"/>
        <end position="333"/>
    </location>
</feature>
<evidence type="ECO:0000256" key="4">
    <source>
        <dbReference type="ARBA" id="ARBA00022833"/>
    </source>
</evidence>
<dbReference type="Gene3D" id="2.30.42.10">
    <property type="match status" value="1"/>
</dbReference>
<dbReference type="GO" id="GO:0008270">
    <property type="term" value="F:zinc ion binding"/>
    <property type="evidence" value="ECO:0007669"/>
    <property type="project" value="UniProtKB-KW"/>
</dbReference>
<feature type="compositionally biased region" description="Basic residues" evidence="8">
    <location>
        <begin position="1198"/>
        <end position="1209"/>
    </location>
</feature>
<dbReference type="Proteomes" id="UP000719412">
    <property type="component" value="Unassembled WGS sequence"/>
</dbReference>
<feature type="compositionally biased region" description="Basic and acidic residues" evidence="8">
    <location>
        <begin position="118"/>
        <end position="135"/>
    </location>
</feature>
<evidence type="ECO:0000259" key="10">
    <source>
        <dbReference type="PROSITE" id="PS50106"/>
    </source>
</evidence>
<dbReference type="SMART" id="SM00228">
    <property type="entry name" value="PDZ"/>
    <property type="match status" value="1"/>
</dbReference>
<dbReference type="Gene3D" id="3.30.40.10">
    <property type="entry name" value="Zinc/RING finger domain, C3HC4 (zinc finger)"/>
    <property type="match status" value="1"/>
</dbReference>
<dbReference type="Gene3D" id="2.60.40.150">
    <property type="entry name" value="C2 domain"/>
    <property type="match status" value="2"/>
</dbReference>
<evidence type="ECO:0000313" key="13">
    <source>
        <dbReference type="Proteomes" id="UP000719412"/>
    </source>
</evidence>
<evidence type="ECO:0000259" key="11">
    <source>
        <dbReference type="PROSITE" id="PS50178"/>
    </source>
</evidence>
<sequence length="1731" mass="193886">MMLLCTISVRRKADEVHILEETIRARNEQHKKAGIELDATCHICLKTKFADGVGHLCNYCSIRCCARCGGKVTLRSNKVVWVCILCRKKQELLSKTGQWMLGGPNLESELQPIQQAPSDKRPKLERAHSAAEKENQPLQRSGSVLRRQYSEQEPRTPSCERYNQQYNEDDPRYYQGELEGLMRTHPHLVPRRYADPEPEPLPMDIPQRVPSTTSANKKHKRSGSTKKHQHNPQPQLQRSFSSSEEDLKSTPEYGSDDRDSEKGGNGDWPPLSHYIVAPQHRPLQDVTADNRCFTERRKKTVRFDQHENWDRQGSQDSHRDSGIDTSSTFTSSEDSTRGDVPKHPLSWQVSADGSRMIGHMILRRGSRETTGSSAAILGLKVVGGKILENGLKGAVIEKVKKGSIADIEGQLRPGDEVIEWNGRLLQGKTYQEVADIIAESKQEANVELIVSRSMGSRRAAQATWRQSVAHREIDEAKDYGLNIDDPSCLCLVSPILGQSGQWQQEVEGYERPHVLVTSPGSPERPRPSPSLAPSVGGRIQIRLGFDPTTLQLLVTIVCAAGLTPRSPHQPRNPYCKLFLLPDRSEKSKRRTRTLAGKTSRYQPRVGRNEFVFVVYETGTTEPMWNQTFVYSGLRRADLRQRALEITVWDYVRYGANDFLGESIVELWPLDEQPTWRTLGPHEEVALTPSEHLSPPSTGSRFSDSDTPSECEIDGGRERRGADGASVSSVGSSASPPRDNERKSRRDQETMHAYTTTQGYRRSGMSGQRSHSAAPCDSPSVHMSRSRSKSPRRSATDHRSLSPPDARIAIADYQPSYVVPRFQSRSATATPTGSPKKRQLPQVPQALARALQERVAQDLDQDRAGRHRMRYVHTYRSTGSGWERRYSGLSDSDLANHTRNMRRAASPDRDRDPLGLVDFDSDMESVASVTSSAFSTQSERPRGTKAIRVLFYLLLLRIFCRSCHGGVDKPTNIYKINPSTQCKIVKRSSLCNKPLQCLNCSIDNPSSHRSFENKLFRLRTDRRLPPNSLSSKNSSCSSHVRGSFKGEGRIRDDPKKLASLGCLIDQVRAEMMNDCDYSNHLLAKCQSFEPSPEEESDEGKKSERRQNVEDERGSIEKLFNFVKIPKSKKTVSFLCDDVDLDDDASSLSSLNSASLPASTEYGGGSDRYGYTTSHRTVPRNSRDRNQDLRDPIEPIDQHHNHHHHHHHHHNRESSIKRGQFTRSLSNTEPPTDEKADGSLSDTAVGQIHGLEVPPKEIVRKENQRERERDRQAAQFVGLSKKSNSTSQLSATGRKRRMGFGRRGKTSFTVHRSEEVLPGDVRLSKQGSSASSDGEGSADGDSFCTDVVFTFYTTLLAEDQTVDRTYLLFGTADTIESAYPPVAVYSAPKKSSLVFLHVRQIAAKGRRASTPYRAPRDRRKYSSLIPTISTKASSSTTLGSWLLCCIEKGRFGIVRRLLPQFSSAHVGKQSTGKGTKSMIDERFSSFKRLPIRRRNCKITQLFFFRSSSRWSPSLRLAGESGQLADFIDGLGPGQLVGRQVLGAPALGDIQLSLCYQKGFLEVEVIRARGLQARPGSKVLPAPYVKVYLVNGKKCIAKAKTSTARRTLDPLYQQQLAFRENFQGCILQVTVWGDYGRIEGKKVFMGVAQIMLDDLNLSNIVIGWYKLFGTTSLVSGPPSLDMRLYYTNSYWSHQPAPPPQKFSKKTKDGNALSRRSDQNRAATVAGWLKDDDDE</sequence>
<dbReference type="Pfam" id="PF00168">
    <property type="entry name" value="C2"/>
    <property type="match status" value="2"/>
</dbReference>
<dbReference type="PANTHER" id="PTHR12157:SF21">
    <property type="entry name" value="RAB3 INTERACTING MOLECULE, ISOFORM F"/>
    <property type="match status" value="1"/>
</dbReference>
<feature type="compositionally biased region" description="Basic and acidic residues" evidence="8">
    <location>
        <begin position="1097"/>
        <end position="1108"/>
    </location>
</feature>
<feature type="region of interest" description="Disordered" evidence="8">
    <location>
        <begin position="1692"/>
        <end position="1731"/>
    </location>
</feature>
<keyword evidence="1" id="KW-0479">Metal-binding</keyword>
<evidence type="ECO:0000313" key="12">
    <source>
        <dbReference type="EMBL" id="KAH0812365.1"/>
    </source>
</evidence>
<feature type="compositionally biased region" description="Basic and acidic residues" evidence="8">
    <location>
        <begin position="737"/>
        <end position="749"/>
    </location>
</feature>
<organism evidence="12 13">
    <name type="scientific">Tenebrio molitor</name>
    <name type="common">Yellow mealworm beetle</name>
    <dbReference type="NCBI Taxonomy" id="7067"/>
    <lineage>
        <taxon>Eukaryota</taxon>
        <taxon>Metazoa</taxon>
        <taxon>Ecdysozoa</taxon>
        <taxon>Arthropoda</taxon>
        <taxon>Hexapoda</taxon>
        <taxon>Insecta</taxon>
        <taxon>Pterygota</taxon>
        <taxon>Neoptera</taxon>
        <taxon>Endopterygota</taxon>
        <taxon>Coleoptera</taxon>
        <taxon>Polyphaga</taxon>
        <taxon>Cucujiformia</taxon>
        <taxon>Tenebrionidae</taxon>
        <taxon>Tenebrio</taxon>
    </lineage>
</organism>
<feature type="compositionally biased region" description="Basic and acidic residues" evidence="8">
    <location>
        <begin position="1179"/>
        <end position="1197"/>
    </location>
</feature>
<dbReference type="SUPFAM" id="SSF57903">
    <property type="entry name" value="FYVE/PHD zinc finger"/>
    <property type="match status" value="1"/>
</dbReference>
<dbReference type="Pfam" id="PF22601">
    <property type="entry name" value="RIM2a_ZnF"/>
    <property type="match status" value="1"/>
</dbReference>
<dbReference type="GO" id="GO:0050806">
    <property type="term" value="P:positive regulation of synaptic transmission"/>
    <property type="evidence" value="ECO:0007669"/>
    <property type="project" value="TreeGrafter"/>
</dbReference>
<dbReference type="SMART" id="SM00239">
    <property type="entry name" value="C2"/>
    <property type="match status" value="2"/>
</dbReference>
<dbReference type="InterPro" id="IPR013083">
    <property type="entry name" value="Znf_RING/FYVE/PHD"/>
</dbReference>
<evidence type="ECO:0000256" key="3">
    <source>
        <dbReference type="ARBA" id="ARBA00022771"/>
    </source>
</evidence>
<dbReference type="EMBL" id="JABDTM020026115">
    <property type="protein sequence ID" value="KAH0812365.1"/>
    <property type="molecule type" value="Genomic_DNA"/>
</dbReference>
<dbReference type="PANTHER" id="PTHR12157">
    <property type="entry name" value="REGULATING SYNAPTIC MEMBRANE EXOCYTOSIS PROTEIN"/>
    <property type="match status" value="1"/>
</dbReference>
<feature type="compositionally biased region" description="Polar residues" evidence="8">
    <location>
        <begin position="231"/>
        <end position="242"/>
    </location>
</feature>
<dbReference type="InterPro" id="IPR017455">
    <property type="entry name" value="Znf_FYVE-rel"/>
</dbReference>
<feature type="region of interest" description="Disordered" evidence="8">
    <location>
        <begin position="686"/>
        <end position="808"/>
    </location>
</feature>
<protein>
    <recommendedName>
        <fullName evidence="14">Regulating synaptic membrane exocytosis protein 2</fullName>
    </recommendedName>
</protein>
<dbReference type="CDD" id="cd06714">
    <property type="entry name" value="PDZ_RIM-like"/>
    <property type="match status" value="1"/>
</dbReference>
<reference evidence="12" key="1">
    <citation type="journal article" date="2020" name="J Insects Food Feed">
        <title>The yellow mealworm (Tenebrio molitor) genome: a resource for the emerging insects as food and feed industry.</title>
        <authorList>
            <person name="Eriksson T."/>
            <person name="Andere A."/>
            <person name="Kelstrup H."/>
            <person name="Emery V."/>
            <person name="Picard C."/>
        </authorList>
    </citation>
    <scope>NUCLEOTIDE SEQUENCE</scope>
    <source>
        <strain evidence="12">Stoneville</strain>
        <tissue evidence="12">Whole head</tissue>
    </source>
</reference>
<dbReference type="CDD" id="cd04028">
    <property type="entry name" value="C2B_RIM1alpha"/>
    <property type="match status" value="1"/>
</dbReference>
<dbReference type="GO" id="GO:0048788">
    <property type="term" value="C:cytoskeleton of presynaptic active zone"/>
    <property type="evidence" value="ECO:0007669"/>
    <property type="project" value="TreeGrafter"/>
</dbReference>
<keyword evidence="3 7" id="KW-0863">Zinc-finger</keyword>
<feature type="compositionally biased region" description="Polar residues" evidence="8">
    <location>
        <begin position="694"/>
        <end position="705"/>
    </location>
</feature>
<dbReference type="SUPFAM" id="SSF49562">
    <property type="entry name" value="C2 domain (Calcium/lipid-binding domain, CaLB)"/>
    <property type="match status" value="2"/>
</dbReference>
<dbReference type="PROSITE" id="PS50178">
    <property type="entry name" value="ZF_FYVE"/>
    <property type="match status" value="1"/>
</dbReference>
<dbReference type="InterPro" id="IPR036034">
    <property type="entry name" value="PDZ_sf"/>
</dbReference>
<dbReference type="GO" id="GO:0042734">
    <property type="term" value="C:presynaptic membrane"/>
    <property type="evidence" value="ECO:0007669"/>
    <property type="project" value="TreeGrafter"/>
</dbReference>
<dbReference type="PROSITE" id="PS50004">
    <property type="entry name" value="C2"/>
    <property type="match status" value="2"/>
</dbReference>
<evidence type="ECO:0000259" key="9">
    <source>
        <dbReference type="PROSITE" id="PS50004"/>
    </source>
</evidence>
<evidence type="ECO:0000256" key="1">
    <source>
        <dbReference type="ARBA" id="ARBA00022723"/>
    </source>
</evidence>
<comment type="subcellular location">
    <subcellularLocation>
        <location evidence="6">Synapse</location>
    </subcellularLocation>
</comment>
<feature type="region of interest" description="Disordered" evidence="8">
    <location>
        <begin position="1025"/>
        <end position="1047"/>
    </location>
</feature>
<dbReference type="InterPro" id="IPR001478">
    <property type="entry name" value="PDZ"/>
</dbReference>
<feature type="compositionally biased region" description="Polar residues" evidence="8">
    <location>
        <begin position="752"/>
        <end position="770"/>
    </location>
</feature>
<reference evidence="12" key="2">
    <citation type="submission" date="2021-08" db="EMBL/GenBank/DDBJ databases">
        <authorList>
            <person name="Eriksson T."/>
        </authorList>
    </citation>
    <scope>NUCLEOTIDE SEQUENCE</scope>
    <source>
        <strain evidence="12">Stoneville</strain>
        <tissue evidence="12">Whole head</tissue>
    </source>
</reference>
<dbReference type="GO" id="GO:0042391">
    <property type="term" value="P:regulation of membrane potential"/>
    <property type="evidence" value="ECO:0007669"/>
    <property type="project" value="TreeGrafter"/>
</dbReference>
<feature type="compositionally biased region" description="Basic and acidic residues" evidence="8">
    <location>
        <begin position="245"/>
        <end position="264"/>
    </location>
</feature>
<feature type="region of interest" description="Disordered" evidence="8">
    <location>
        <begin position="1144"/>
        <end position="1216"/>
    </location>
</feature>
<evidence type="ECO:0000256" key="7">
    <source>
        <dbReference type="PROSITE-ProRule" id="PRU00091"/>
    </source>
</evidence>
<feature type="compositionally biased region" description="Low complexity" evidence="8">
    <location>
        <begin position="1325"/>
        <end position="1337"/>
    </location>
</feature>
<proteinExistence type="predicted"/>
<feature type="domain" description="PDZ" evidence="10">
    <location>
        <begin position="359"/>
        <end position="452"/>
    </location>
</feature>
<dbReference type="GO" id="GO:0044325">
    <property type="term" value="F:transmembrane transporter binding"/>
    <property type="evidence" value="ECO:0007669"/>
    <property type="project" value="TreeGrafter"/>
</dbReference>
<keyword evidence="2" id="KW-0677">Repeat</keyword>
<dbReference type="FunFam" id="2.60.40.150:FF:000188">
    <property type="entry name" value="Uncharacterized protein, isoform D"/>
    <property type="match status" value="1"/>
</dbReference>
<dbReference type="SUPFAM" id="SSF50156">
    <property type="entry name" value="PDZ domain-like"/>
    <property type="match status" value="1"/>
</dbReference>
<evidence type="ECO:0000256" key="5">
    <source>
        <dbReference type="ARBA" id="ARBA00023018"/>
    </source>
</evidence>
<feature type="domain" description="FYVE-type" evidence="11">
    <location>
        <begin position="41"/>
        <end position="91"/>
    </location>
</feature>
<name>A0A8J6H5Q0_TENMO</name>
<dbReference type="InterPro" id="IPR035892">
    <property type="entry name" value="C2_domain_sf"/>
</dbReference>
<dbReference type="InterPro" id="IPR011011">
    <property type="entry name" value="Znf_FYVE_PHD"/>
</dbReference>
<dbReference type="InterPro" id="IPR039032">
    <property type="entry name" value="Rim-like"/>
</dbReference>
<feature type="region of interest" description="Disordered" evidence="8">
    <location>
        <begin position="114"/>
        <end position="168"/>
    </location>
</feature>
<comment type="caution">
    <text evidence="12">The sequence shown here is derived from an EMBL/GenBank/DDBJ whole genome shotgun (WGS) entry which is preliminary data.</text>
</comment>
<keyword evidence="13" id="KW-1185">Reference proteome</keyword>
<feature type="compositionally biased region" description="Basic residues" evidence="8">
    <location>
        <begin position="216"/>
        <end position="230"/>
    </location>
</feature>
<feature type="domain" description="C2" evidence="9">
    <location>
        <begin position="535"/>
        <end position="679"/>
    </location>
</feature>
<evidence type="ECO:0008006" key="14">
    <source>
        <dbReference type="Google" id="ProtNLM"/>
    </source>
</evidence>
<dbReference type="GO" id="GO:0048167">
    <property type="term" value="P:regulation of synaptic plasticity"/>
    <property type="evidence" value="ECO:0007669"/>
    <property type="project" value="TreeGrafter"/>
</dbReference>
<feature type="compositionally biased region" description="Basic residues" evidence="8">
    <location>
        <begin position="1291"/>
        <end position="1303"/>
    </location>
</feature>
<feature type="compositionally biased region" description="Polar residues" evidence="8">
    <location>
        <begin position="1169"/>
        <end position="1178"/>
    </location>
</feature>
<keyword evidence="4" id="KW-0862">Zinc</keyword>
<dbReference type="InterPro" id="IPR054386">
    <property type="entry name" value="RIM_Znf"/>
</dbReference>
<evidence type="ECO:0000256" key="2">
    <source>
        <dbReference type="ARBA" id="ARBA00022737"/>
    </source>
</evidence>
<dbReference type="PROSITE" id="PS50106">
    <property type="entry name" value="PDZ"/>
    <property type="match status" value="1"/>
</dbReference>
<dbReference type="GO" id="GO:0048791">
    <property type="term" value="P:calcium ion-regulated exocytosis of neurotransmitter"/>
    <property type="evidence" value="ECO:0007669"/>
    <property type="project" value="TreeGrafter"/>
</dbReference>
<feature type="compositionally biased region" description="Low complexity" evidence="8">
    <location>
        <begin position="722"/>
        <end position="736"/>
    </location>
</feature>
<dbReference type="InterPro" id="IPR000008">
    <property type="entry name" value="C2_dom"/>
</dbReference>